<keyword evidence="1" id="KW-0732">Signal</keyword>
<evidence type="ECO:0000313" key="2">
    <source>
        <dbReference type="EMBL" id="GAA5064441.1"/>
    </source>
</evidence>
<organism evidence="2 3">
    <name type="scientific">Nocardia callitridis</name>
    <dbReference type="NCBI Taxonomy" id="648753"/>
    <lineage>
        <taxon>Bacteria</taxon>
        <taxon>Bacillati</taxon>
        <taxon>Actinomycetota</taxon>
        <taxon>Actinomycetes</taxon>
        <taxon>Mycobacteriales</taxon>
        <taxon>Nocardiaceae</taxon>
        <taxon>Nocardia</taxon>
    </lineage>
</organism>
<evidence type="ECO:0000256" key="1">
    <source>
        <dbReference type="SAM" id="SignalP"/>
    </source>
</evidence>
<accession>A0ABP9KUH5</accession>
<reference evidence="3" key="1">
    <citation type="journal article" date="2019" name="Int. J. Syst. Evol. Microbiol.">
        <title>The Global Catalogue of Microorganisms (GCM) 10K type strain sequencing project: providing services to taxonomists for standard genome sequencing and annotation.</title>
        <authorList>
            <consortium name="The Broad Institute Genomics Platform"/>
            <consortium name="The Broad Institute Genome Sequencing Center for Infectious Disease"/>
            <person name="Wu L."/>
            <person name="Ma J."/>
        </authorList>
    </citation>
    <scope>NUCLEOTIDE SEQUENCE [LARGE SCALE GENOMIC DNA]</scope>
    <source>
        <strain evidence="3">JCM 18298</strain>
    </source>
</reference>
<dbReference type="EMBL" id="BAABJM010000006">
    <property type="protein sequence ID" value="GAA5064441.1"/>
    <property type="molecule type" value="Genomic_DNA"/>
</dbReference>
<feature type="signal peptide" evidence="1">
    <location>
        <begin position="1"/>
        <end position="30"/>
    </location>
</feature>
<proteinExistence type="predicted"/>
<dbReference type="Proteomes" id="UP001500603">
    <property type="component" value="Unassembled WGS sequence"/>
</dbReference>
<sequence>MLGPSTPARVRTAALGAATILCAVIAPATAAPSIDTGSSAQPTAVVGLNDYCENPGATATVDSGRTVYCSRVQGTDSYVWSYSASPMGHDPNDRGYTCGSDGCRWPDGSEVPDYRRCGLLCGEPPTSGDVQSGLADCFNEGTDFEECERRVYQDS</sequence>
<comment type="caution">
    <text evidence="2">The sequence shown here is derived from an EMBL/GenBank/DDBJ whole genome shotgun (WGS) entry which is preliminary data.</text>
</comment>
<feature type="chain" id="PRO_5046658714" description="Secreted protein" evidence="1">
    <location>
        <begin position="31"/>
        <end position="155"/>
    </location>
</feature>
<protein>
    <recommendedName>
        <fullName evidence="4">Secreted protein</fullName>
    </recommendedName>
</protein>
<gene>
    <name evidence="2" type="ORF">GCM10023318_50420</name>
</gene>
<dbReference type="RefSeq" id="WP_345498398.1">
    <property type="nucleotide sequence ID" value="NZ_BAABJM010000006.1"/>
</dbReference>
<keyword evidence="3" id="KW-1185">Reference proteome</keyword>
<evidence type="ECO:0000313" key="3">
    <source>
        <dbReference type="Proteomes" id="UP001500603"/>
    </source>
</evidence>
<name>A0ABP9KUH5_9NOCA</name>
<evidence type="ECO:0008006" key="4">
    <source>
        <dbReference type="Google" id="ProtNLM"/>
    </source>
</evidence>